<dbReference type="PANTHER" id="PTHR32154:SF0">
    <property type="entry name" value="PYRUVATE-FLAVODOXIN OXIDOREDUCTASE-RELATED"/>
    <property type="match status" value="1"/>
</dbReference>
<feature type="domain" description="4Fe-4S ferredoxin-type" evidence="13">
    <location>
        <begin position="684"/>
        <end position="713"/>
    </location>
</feature>
<dbReference type="Gene3D" id="4.10.780.10">
    <property type="entry name" value="Pyruvate-flavodoxin oxidoreductase, EKR domain"/>
    <property type="match status" value="1"/>
</dbReference>
<evidence type="ECO:0000256" key="2">
    <source>
        <dbReference type="ARBA" id="ARBA00022448"/>
    </source>
</evidence>
<feature type="binding site" evidence="12">
    <location>
        <position position="818"/>
    </location>
    <ligand>
        <name>[4Fe-4S] cluster</name>
        <dbReference type="ChEBI" id="CHEBI:49883"/>
        <label>3</label>
    </ligand>
</feature>
<evidence type="ECO:0000256" key="9">
    <source>
        <dbReference type="PIRNR" id="PIRNR000159"/>
    </source>
</evidence>
<dbReference type="SUPFAM" id="SSF52518">
    <property type="entry name" value="Thiamin diphosphate-binding fold (THDP-binding)"/>
    <property type="match status" value="2"/>
</dbReference>
<dbReference type="FunFam" id="3.40.50.970:FF:000041">
    <property type="entry name" value="Pyruvate:ferredoxin (Flavodoxin) oxidoreductase"/>
    <property type="match status" value="1"/>
</dbReference>
<dbReference type="FunFam" id="3.40.50.970:FF:000012">
    <property type="entry name" value="Pyruvate:ferredoxin (Flavodoxin) oxidoreductase"/>
    <property type="match status" value="1"/>
</dbReference>
<dbReference type="InterPro" id="IPR050722">
    <property type="entry name" value="Pyruvate:ferred/Flavod_OxRd"/>
</dbReference>
<evidence type="ECO:0000313" key="14">
    <source>
        <dbReference type="EMBL" id="BCK79093.1"/>
    </source>
</evidence>
<keyword evidence="8 12" id="KW-0411">Iron-sulfur</keyword>
<dbReference type="Gene3D" id="3.40.50.970">
    <property type="match status" value="2"/>
</dbReference>
<dbReference type="InterPro" id="IPR019456">
    <property type="entry name" value="Pyrv-flavodox_OxRtase_EKR"/>
</dbReference>
<dbReference type="Pfam" id="PF10371">
    <property type="entry name" value="EKR"/>
    <property type="match status" value="1"/>
</dbReference>
<dbReference type="GO" id="GO:0005506">
    <property type="term" value="F:iron ion binding"/>
    <property type="evidence" value="ECO:0007669"/>
    <property type="project" value="InterPro"/>
</dbReference>
<dbReference type="Pfam" id="PF12838">
    <property type="entry name" value="Fer4_7"/>
    <property type="match status" value="1"/>
</dbReference>
<comment type="similarity">
    <text evidence="1 9">Belongs to the pyruvate:ferredoxin/flavodoxin oxidoreductase family.</text>
</comment>
<feature type="binding site" evidence="12">
    <location>
        <position position="699"/>
    </location>
    <ligand>
        <name>[4Fe-4S] cluster</name>
        <dbReference type="ChEBI" id="CHEBI:49883"/>
        <label>1</label>
    </ligand>
</feature>
<feature type="binding site" evidence="12">
    <location>
        <position position="693"/>
    </location>
    <ligand>
        <name>[4Fe-4S] cluster</name>
        <dbReference type="ChEBI" id="CHEBI:49883"/>
        <label>1</label>
    </ligand>
</feature>
<keyword evidence="15" id="KW-1185">Reference proteome</keyword>
<dbReference type="GO" id="GO:0006979">
    <property type="term" value="P:response to oxidative stress"/>
    <property type="evidence" value="ECO:0007669"/>
    <property type="project" value="TreeGrafter"/>
</dbReference>
<feature type="site" description="Important for catalytic activity" evidence="11">
    <location>
        <position position="32"/>
    </location>
</feature>
<dbReference type="InterPro" id="IPR017900">
    <property type="entry name" value="4Fe4S_Fe_S_CS"/>
</dbReference>
<feature type="site" description="Important for catalytic activity" evidence="11">
    <location>
        <position position="65"/>
    </location>
</feature>
<dbReference type="SUPFAM" id="SSF52922">
    <property type="entry name" value="TK C-terminal domain-like"/>
    <property type="match status" value="1"/>
</dbReference>
<dbReference type="FunFam" id="3.40.50.920:FF:000007">
    <property type="entry name" value="Pyruvate:ferredoxin (Flavodoxin) oxidoreductase"/>
    <property type="match status" value="1"/>
</dbReference>
<dbReference type="InterPro" id="IPR029061">
    <property type="entry name" value="THDP-binding"/>
</dbReference>
<feature type="binding site" evidence="12">
    <location>
        <position position="757"/>
    </location>
    <ligand>
        <name>[4Fe-4S] cluster</name>
        <dbReference type="ChEBI" id="CHEBI:49883"/>
        <label>2</label>
    </ligand>
</feature>
<evidence type="ECO:0000256" key="12">
    <source>
        <dbReference type="PIRSR" id="PIRSR000159-50"/>
    </source>
</evidence>
<feature type="binding site" evidence="10">
    <location>
        <begin position="995"/>
        <end position="1000"/>
    </location>
    <ligand>
        <name>thiamine diphosphate</name>
        <dbReference type="ChEBI" id="CHEBI:58937"/>
    </ligand>
</feature>
<feature type="binding site" evidence="10">
    <location>
        <begin position="966"/>
        <end position="969"/>
    </location>
    <ligand>
        <name>thiamine diphosphate</name>
        <dbReference type="ChEBI" id="CHEBI:58937"/>
    </ligand>
</feature>
<keyword evidence="5 9" id="KW-0249">Electron transport</keyword>
<dbReference type="Pfam" id="PF01855">
    <property type="entry name" value="POR_N"/>
    <property type="match status" value="1"/>
</dbReference>
<dbReference type="Gene3D" id="3.40.920.10">
    <property type="entry name" value="Pyruvate-ferredoxin oxidoreductase, PFOR, domain III"/>
    <property type="match status" value="1"/>
</dbReference>
<dbReference type="Proteomes" id="UP000681343">
    <property type="component" value="Chromosome"/>
</dbReference>
<evidence type="ECO:0000256" key="5">
    <source>
        <dbReference type="ARBA" id="ARBA00022982"/>
    </source>
</evidence>
<dbReference type="InterPro" id="IPR033412">
    <property type="entry name" value="PFOR_II"/>
</dbReference>
<dbReference type="Pfam" id="PF02775">
    <property type="entry name" value="TPP_enzyme_C"/>
    <property type="match status" value="1"/>
</dbReference>
<feature type="binding site" evidence="10">
    <location>
        <position position="65"/>
    </location>
    <ligand>
        <name>thiamine diphosphate</name>
        <dbReference type="ChEBI" id="CHEBI:58937"/>
    </ligand>
</feature>
<dbReference type="EC" id="1.2.7.1" evidence="9"/>
<dbReference type="GO" id="GO:0030976">
    <property type="term" value="F:thiamine pyrophosphate binding"/>
    <property type="evidence" value="ECO:0007669"/>
    <property type="project" value="InterPro"/>
</dbReference>
<protein>
    <recommendedName>
        <fullName evidence="9">Pyruvate:ferredoxin oxidoreductase</fullName>
        <ecNumber evidence="9">1.2.7.1</ecNumber>
    </recommendedName>
    <alternativeName>
        <fullName evidence="9">Pyruvate synthase</fullName>
    </alternativeName>
</protein>
<dbReference type="InterPro" id="IPR009014">
    <property type="entry name" value="Transketo_C/PFOR_II"/>
</dbReference>
<feature type="binding site" evidence="10">
    <location>
        <position position="823"/>
    </location>
    <ligand>
        <name>thiamine diphosphate</name>
        <dbReference type="ChEBI" id="CHEBI:58937"/>
    </ligand>
</feature>
<dbReference type="EMBL" id="AP023415">
    <property type="protein sequence ID" value="BCK79093.1"/>
    <property type="molecule type" value="Genomic_DNA"/>
</dbReference>
<evidence type="ECO:0000256" key="10">
    <source>
        <dbReference type="PIRSR" id="PIRSR000159-1"/>
    </source>
</evidence>
<feature type="domain" description="4Fe-4S ferredoxin-type" evidence="13">
    <location>
        <begin position="742"/>
        <end position="772"/>
    </location>
</feature>
<gene>
    <name evidence="14" type="primary">nifJ2</name>
    <name evidence="14" type="ORF">MM35RIKEN_12850</name>
</gene>
<evidence type="ECO:0000256" key="7">
    <source>
        <dbReference type="ARBA" id="ARBA00023004"/>
    </source>
</evidence>
<dbReference type="PANTHER" id="PTHR32154">
    <property type="entry name" value="PYRUVATE-FLAVODOXIN OXIDOREDUCTASE-RELATED"/>
    <property type="match status" value="1"/>
</dbReference>
<dbReference type="SUPFAM" id="SSF53323">
    <property type="entry name" value="Pyruvate-ferredoxin oxidoreductase, PFOR, domain III"/>
    <property type="match status" value="1"/>
</dbReference>
<comment type="cofactor">
    <cofactor evidence="12">
        <name>[4Fe-4S] cluster</name>
        <dbReference type="ChEBI" id="CHEBI:49883"/>
    </cofactor>
    <text evidence="12">Binds 3 [4Fe-4S] clusters per subunit.</text>
</comment>
<dbReference type="SMART" id="SM00890">
    <property type="entry name" value="EKR"/>
    <property type="match status" value="1"/>
</dbReference>
<dbReference type="InterPro" id="IPR011895">
    <property type="entry name" value="Pyrv_flavodox_OxRed"/>
</dbReference>
<evidence type="ECO:0000256" key="6">
    <source>
        <dbReference type="ARBA" id="ARBA00023002"/>
    </source>
</evidence>
<comment type="catalytic activity">
    <reaction evidence="9">
        <text>2 oxidized [2Fe-2S]-[ferredoxin] + pyruvate + CoA = 2 reduced [2Fe-2S]-[ferredoxin] + acetyl-CoA + CO2 + H(+)</text>
        <dbReference type="Rhea" id="RHEA:12765"/>
        <dbReference type="Rhea" id="RHEA-COMP:10000"/>
        <dbReference type="Rhea" id="RHEA-COMP:10001"/>
        <dbReference type="ChEBI" id="CHEBI:15361"/>
        <dbReference type="ChEBI" id="CHEBI:15378"/>
        <dbReference type="ChEBI" id="CHEBI:16526"/>
        <dbReference type="ChEBI" id="CHEBI:33737"/>
        <dbReference type="ChEBI" id="CHEBI:33738"/>
        <dbReference type="ChEBI" id="CHEBI:57287"/>
        <dbReference type="ChEBI" id="CHEBI:57288"/>
        <dbReference type="EC" id="1.2.7.1"/>
    </reaction>
</comment>
<feature type="binding site" evidence="10">
    <location>
        <position position="846"/>
    </location>
    <ligand>
        <name>thiamine diphosphate</name>
        <dbReference type="ChEBI" id="CHEBI:58937"/>
    </ligand>
</feature>
<dbReference type="PROSITE" id="PS00198">
    <property type="entry name" value="4FE4S_FER_1"/>
    <property type="match status" value="1"/>
</dbReference>
<dbReference type="GO" id="GO:0022900">
    <property type="term" value="P:electron transport chain"/>
    <property type="evidence" value="ECO:0007669"/>
    <property type="project" value="InterPro"/>
</dbReference>
<feature type="site" description="Important for catalytic activity" evidence="11">
    <location>
        <position position="1000"/>
    </location>
</feature>
<dbReference type="InterPro" id="IPR002869">
    <property type="entry name" value="Pyrv_flavodox_OxRed_cen"/>
</dbReference>
<dbReference type="InterPro" id="IPR011766">
    <property type="entry name" value="TPP_enzyme_TPP-bd"/>
</dbReference>
<dbReference type="InterPro" id="IPR002880">
    <property type="entry name" value="Pyrv_Fd/Flavodoxin_OxRdtase_N"/>
</dbReference>
<dbReference type="Gene3D" id="3.40.50.920">
    <property type="match status" value="1"/>
</dbReference>
<dbReference type="Pfam" id="PF01558">
    <property type="entry name" value="POR"/>
    <property type="match status" value="1"/>
</dbReference>
<dbReference type="NCBIfam" id="TIGR02176">
    <property type="entry name" value="pyruv_ox_red"/>
    <property type="match status" value="1"/>
</dbReference>
<feature type="binding site" evidence="12">
    <location>
        <position position="846"/>
    </location>
    <ligand>
        <name>[4Fe-4S] cluster</name>
        <dbReference type="ChEBI" id="CHEBI:49883"/>
        <label>3</label>
    </ligand>
</feature>
<name>A0A810Q2T7_9FIRM</name>
<evidence type="ECO:0000259" key="13">
    <source>
        <dbReference type="PROSITE" id="PS51379"/>
    </source>
</evidence>
<feature type="binding site" evidence="12">
    <location>
        <position position="1075"/>
    </location>
    <ligand>
        <name>[4Fe-4S] cluster</name>
        <dbReference type="ChEBI" id="CHEBI:49883"/>
        <label>3</label>
    </ligand>
</feature>
<accession>A0A810Q2T7</accession>
<feature type="binding site" evidence="12">
    <location>
        <position position="751"/>
    </location>
    <ligand>
        <name>[4Fe-4S] cluster</name>
        <dbReference type="ChEBI" id="CHEBI:49883"/>
        <label>2</label>
    </ligand>
</feature>
<dbReference type="KEGG" id="vfa:MM35RIKEN_12850"/>
<dbReference type="InterPro" id="IPR017896">
    <property type="entry name" value="4Fe4S_Fe-S-bd"/>
</dbReference>
<dbReference type="PIRSF" id="PIRSF000159">
    <property type="entry name" value="NifJ"/>
    <property type="match status" value="1"/>
</dbReference>
<feature type="binding site" evidence="12">
    <location>
        <position position="696"/>
    </location>
    <ligand>
        <name>[4Fe-4S] cluster</name>
        <dbReference type="ChEBI" id="CHEBI:49883"/>
        <label>1</label>
    </ligand>
</feature>
<keyword evidence="7 12" id="KW-0408">Iron</keyword>
<keyword evidence="3 12" id="KW-0004">4Fe-4S</keyword>
<dbReference type="FunFam" id="3.40.920.10:FF:000001">
    <property type="entry name" value="Pyruvate:ferredoxin (Flavodoxin) oxidoreductase"/>
    <property type="match status" value="1"/>
</dbReference>
<feature type="binding site" evidence="12">
    <location>
        <position position="754"/>
    </location>
    <ligand>
        <name>[4Fe-4S] cluster</name>
        <dbReference type="ChEBI" id="CHEBI:49883"/>
        <label>2</label>
    </ligand>
</feature>
<dbReference type="GO" id="GO:0019164">
    <property type="term" value="F:pyruvate synthase activity"/>
    <property type="evidence" value="ECO:0007669"/>
    <property type="project" value="UniProtKB-EC"/>
</dbReference>
<dbReference type="GO" id="GO:0051539">
    <property type="term" value="F:4 iron, 4 sulfur cluster binding"/>
    <property type="evidence" value="ECO:0007669"/>
    <property type="project" value="UniProtKB-KW"/>
</dbReference>
<evidence type="ECO:0000256" key="3">
    <source>
        <dbReference type="ARBA" id="ARBA00022485"/>
    </source>
</evidence>
<dbReference type="Pfam" id="PF17147">
    <property type="entry name" value="PFOR_II"/>
    <property type="match status" value="1"/>
</dbReference>
<dbReference type="InterPro" id="IPR019752">
    <property type="entry name" value="Pyrv/ketoisovalerate_OxRed_cat"/>
</dbReference>
<evidence type="ECO:0000313" key="15">
    <source>
        <dbReference type="Proteomes" id="UP000681343"/>
    </source>
</evidence>
<feature type="binding site" evidence="12">
    <location>
        <position position="821"/>
    </location>
    <ligand>
        <name>[4Fe-4S] cluster</name>
        <dbReference type="ChEBI" id="CHEBI:49883"/>
        <label>3</label>
    </ligand>
</feature>
<evidence type="ECO:0000256" key="4">
    <source>
        <dbReference type="ARBA" id="ARBA00022723"/>
    </source>
</evidence>
<keyword evidence="6 9" id="KW-0560">Oxidoreductase</keyword>
<feature type="binding site" evidence="12">
    <location>
        <position position="761"/>
    </location>
    <ligand>
        <name>[4Fe-4S] cluster</name>
        <dbReference type="ChEBI" id="CHEBI:49883"/>
        <label>1</label>
    </ligand>
</feature>
<dbReference type="SUPFAM" id="SSF54862">
    <property type="entry name" value="4Fe-4S ferredoxins"/>
    <property type="match status" value="1"/>
</dbReference>
<dbReference type="PROSITE" id="PS51379">
    <property type="entry name" value="4FE4S_FER_2"/>
    <property type="match status" value="2"/>
</dbReference>
<keyword evidence="4 12" id="KW-0479">Metal-binding</keyword>
<keyword evidence="14" id="KW-0670">Pyruvate</keyword>
<dbReference type="AlphaFoldDB" id="A0A810Q2T7"/>
<feature type="binding site" evidence="10">
    <location>
        <position position="115"/>
    </location>
    <ligand>
        <name>pyruvate</name>
        <dbReference type="ChEBI" id="CHEBI:15361"/>
    </ligand>
</feature>
<reference evidence="14" key="1">
    <citation type="submission" date="2020-09" db="EMBL/GenBank/DDBJ databases">
        <title>New species isolated from human feces.</title>
        <authorList>
            <person name="Kitahara M."/>
            <person name="Shigeno Y."/>
            <person name="Shime M."/>
            <person name="Matsumoto Y."/>
            <person name="Nakamura S."/>
            <person name="Motooka D."/>
            <person name="Fukuoka S."/>
            <person name="Nishikawa H."/>
            <person name="Benno Y."/>
        </authorList>
    </citation>
    <scope>NUCLEOTIDE SEQUENCE</scope>
    <source>
        <strain evidence="14">MM35</strain>
    </source>
</reference>
<dbReference type="CDD" id="cd07034">
    <property type="entry name" value="TPP_PYR_PFOR_IOR-alpha_like"/>
    <property type="match status" value="1"/>
</dbReference>
<evidence type="ECO:0000256" key="8">
    <source>
        <dbReference type="ARBA" id="ARBA00023014"/>
    </source>
</evidence>
<evidence type="ECO:0000256" key="11">
    <source>
        <dbReference type="PIRSR" id="PIRSR000159-2"/>
    </source>
</evidence>
<proteinExistence type="inferred from homology"/>
<feature type="site" description="Important for catalytic activity" evidence="11">
    <location>
        <position position="115"/>
    </location>
</feature>
<keyword evidence="2 9" id="KW-0813">Transport</keyword>
<evidence type="ECO:0000256" key="1">
    <source>
        <dbReference type="ARBA" id="ARBA00009032"/>
    </source>
</evidence>
<feature type="binding site" evidence="12">
    <location>
        <position position="703"/>
    </location>
    <ligand>
        <name>[4Fe-4S] cluster</name>
        <dbReference type="ChEBI" id="CHEBI:49883"/>
        <label>2</label>
    </ligand>
</feature>
<organism evidence="14 15">
    <name type="scientific">Vescimonas fastidiosa</name>
    <dbReference type="NCBI Taxonomy" id="2714353"/>
    <lineage>
        <taxon>Bacteria</taxon>
        <taxon>Bacillati</taxon>
        <taxon>Bacillota</taxon>
        <taxon>Clostridia</taxon>
        <taxon>Eubacteriales</taxon>
        <taxon>Oscillospiraceae</taxon>
        <taxon>Vescimonas</taxon>
    </lineage>
</organism>
<feature type="binding site" evidence="10">
    <location>
        <position position="32"/>
    </location>
    <ligand>
        <name>pyruvate</name>
        <dbReference type="ChEBI" id="CHEBI:15361"/>
    </ligand>
</feature>
<sequence>MSKKNYVVMDGNTAAAHSAYAFTEVAAIYPITPSSPMAEKVDEWSAKGKKNLFGTPVDVIQMQSEAGAAGTCHGSLQAGALTTTFTSSQGLMLMIPAMYAMGGQFLPSVMHIASRVVTSNHHSIFGDHTDFMTCRTTGYAMLMSSSPQEAMDLAAVAHLSAIKAKYAFMHCFDGFRTSHEMQRIEALDYEELRPLLDQDALRDFRRQSLNPEHPTNRGNNVNPDVYFQCKEGANVKSAIVPGTVQHYMDEINKLTGRDYKLFNYYGAPDAEEVVVAMCSVTEALRETVDYLNAQGRRVGMVQIHLYRPFSVPDFSAAIPAACKRIAVLDRSKETGSVGEPVYLDVVTALNQAGRGDIRVVGGRYGLSSKDTTPGQLIAVYDNLRQEIPKNSFTIGICDDVTHTSLDYENVEFSHPGEISCKIWGLGGDGTVGANKNAISTIGLVADKYAQAYFSYDSMKSGGLTQSHLRFGDAPIRSTYLVSSADFVACHAPTYVKKYDLTEDLKDGGTFLLNCPWQVEELEERLPAKMKRDLAAKHAQFYIIDAAKLAAEVGLGKHTNNILQGAFFALTKVIPMDVAVADMKKNNYATYFKKAGQKIVDLNDKAVDVGIHAAVKVEIPAAWAYAQDAPAAEINATPFVKDIVLPMDRQQGDKLPVSVFQKHGVLDGTWENGTSAFSKRGVATLVPKWDETACIQCNRCAMSCPHAAIRPVLLTGEEQAQVPAAFVTAPAKGLGKDAPAYSFRMQVSPYDCLGCGVCLTACPAEGALTMVPFEDMKAEQPLFDQVAMDEKYLKPDVISDKSVKSIQFAKPYFQFSAACAGCAETTYIKLLSQLFGDHMYAGNAAGCSSAISGGAPILPYCKDCHGYGPAWEHSLFEDNAEFAYGFFHAQDIIRKELMVHLEKLQSQGVAVDAIAAYLKDWNDSTKSRAVTDALLAAVEAAPQNDDTAYILENREYLARKSVWAIGGDGWAYDIGFGGIDHVMAQNRNVNLMVLDTEVYSNTGGQASKATPTSATAKFAAGGKQVSKKDLGGILMQYGYVYVAQVAMGADQAQTLRAFREAEAYDGPSIVICYCPCLEQHIKAGMGCTQEEMKKAVECGYWHLYRYDPRRIAEGKNPFQLDSKEPDTDKLMDFLMGENRFASLKNNFPEKADALYAKEIADVKARYAKYKRMAEEN</sequence>
<dbReference type="Gene3D" id="3.30.70.20">
    <property type="match status" value="1"/>
</dbReference>
<dbReference type="InterPro" id="IPR037112">
    <property type="entry name" value="Pyrv-flavodox_OxR_EKR_sf"/>
</dbReference>
<dbReference type="RefSeq" id="WP_212820309.1">
    <property type="nucleotide sequence ID" value="NZ_AP023415.1"/>
</dbReference>